<dbReference type="GO" id="GO:0004252">
    <property type="term" value="F:serine-type endopeptidase activity"/>
    <property type="evidence" value="ECO:0007669"/>
    <property type="project" value="InterPro"/>
</dbReference>
<evidence type="ECO:0000256" key="16">
    <source>
        <dbReference type="SAM" id="MobiDB-lite"/>
    </source>
</evidence>
<dbReference type="Pfam" id="PF02395">
    <property type="entry name" value="Peptidase_S6"/>
    <property type="match status" value="2"/>
</dbReference>
<dbReference type="Proteomes" id="UP000509660">
    <property type="component" value="Chromosome"/>
</dbReference>
<dbReference type="Gene3D" id="2.160.20.20">
    <property type="match status" value="1"/>
</dbReference>
<evidence type="ECO:0000256" key="11">
    <source>
        <dbReference type="ARBA" id="ARBA00022801"/>
    </source>
</evidence>
<evidence type="ECO:0000256" key="13">
    <source>
        <dbReference type="ARBA" id="ARBA00023136"/>
    </source>
</evidence>
<dbReference type="Pfam" id="PF03212">
    <property type="entry name" value="Pertactin"/>
    <property type="match status" value="1"/>
</dbReference>
<dbReference type="Gene3D" id="2.40.128.130">
    <property type="entry name" value="Autotransporter beta-domain"/>
    <property type="match status" value="1"/>
</dbReference>
<dbReference type="InterPro" id="IPR036709">
    <property type="entry name" value="Autotransporte_beta_dom_sf"/>
</dbReference>
<sequence>MKKAFTLSFLATTLASILPLSTYAAIVRGDVDYQYFRDLAENKGKFFVGATNIPVLNNKDQQIGTFLNVTPKKLIEIEPPRFDVSLCFSDNPPPQCNGEEPPRYKEVILDPVEIPMIDFSSINRTLGFATLVNPQYVISVNHNQSYNSVQFGDSSSNKLDDHHYDYRLVKRNNYQPDPAKLKADKGKNGESRERNDNGEKIIYDISNKPTDRWDYHAPRLAKLVTEVVPAKQIEPENGQSLYDYYEQFGDRTLFPMFIRAGSGKQAIVNNITDRLKKGRIEVGSGTFLIGGSVLPVSSDTDNGLSKILVALSNKTNDVFQDHGYGPLTTIGLPGDSGSAIWGYNLKKKEWVVLGVYSDYFSEGNIPGGDVFKSYWNYHHPHYVRALEKENTAGTITTTGATLTWKPQGNSSTISDGTTSLKVDLADTALPTLKGHNDNINDNPWNPQLHHGKTFHINGENNTFILTGDVNQGAGAIHIHSNATFQGETDNISWLGAGLDIDKDKTVTWKLHNPNGDRLSKIGKGTLLVNGKGKNLGSISVGDGTLILDQQADENGEKSAFSEVGIVSGRPTVILNSANQVNPNNIYFGYRGGKLDLNGHSITMHRIQNSDDGAVIVNNNAQKAAKLHLTGIASPTAEQVKVTAISRPDQISPNMATTDIFAFQRLPNQPTNYIRLKKPLTVKQITEIFNARKLFVDIDIRTGLIRDNEYFETLGTNEDLAKNKVLAEKVKSAEGSFLPYSGYFGERDANNKGILDVIVNTEVANGKLLITGGTNLNGNLIAEGTSEIILSGRPTPHAYDHLKRKEVIVEGDWLNREFIATTFVAKDNGKIEVSRNVSNVTGHFNLANNATAQIGFSQSKPQQCIRSDRTGLATCYVATLSDADLNSWERTIVNGNATLNDNSTFRLGSKATMSGSITAEETTHLQLDNGSVLNLTGISKTGHFTADTGSTVNLSSTLTILTSTVLDVLNMASGTLELRGTLTANTLSGNGVFKFTTDLAQTTSNVVKIIGSASGQFTAEISPIKEANSLDKIKLLEISGENNFSLTLKEPMESGEYTYDLEKVGMAYYLKPTKKEEPKITQKGESVTADPLPEYTGLVETTQKGESVTAEPLPEYTGTVEITKKGESVTAEPLPEYKGLVEITKKGESVTAEPLPEYTGTVEITKKGESVTAEPLPEYTGTVEITKKGESVTAEPLPEYTGTVEITKKGESVTAEPLPEYTGLVEITKKGESVTANPLPEYTGLVETTQKGESVTAEPLPEYTGLVEITKKGESVTAEPLPEYTGTVEITKKGESVTADPLPEYTGLVETTQKGESVTADPLPEYTGLVEITKKGESVTAAPLPEYTGLVETTQKGESVTADPLPEYTGLVETTQKGESVTAEPLPEYKDSTIFVSEPAAQINALLSLTTEVDKAIISPSTNNQKVWANIGTTDSTYRSTINNFNQRLTQTHLGVESVLNNNIVIGAILSKSQSKNDFKQSFNGKGTTTMLSLYGKKEWKNGISIGIDTSLGKTQNTVTYMDKSTKFNRDIIVVGVNISKYWAVQGFNIKPTMGVRYYHLSSVNYPLPMANINTPSVDLVSYQAGLSISKTFDINKVKITPEISSYILNVNHGKLKTQINARNLEQGIGNQFKQEMGISLSFHNWNTRINAGILKGNKRQNQKSLSFKIGYEW</sequence>
<dbReference type="InterPro" id="IPR005546">
    <property type="entry name" value="Autotransporte_beta"/>
</dbReference>
<keyword evidence="21" id="KW-1185">Reference proteome</keyword>
<keyword evidence="7" id="KW-0645">Protease</keyword>
<dbReference type="InterPro" id="IPR011050">
    <property type="entry name" value="Pectin_lyase_fold/virulence"/>
</dbReference>
<evidence type="ECO:0000259" key="19">
    <source>
        <dbReference type="PROSITE" id="PS51691"/>
    </source>
</evidence>
<dbReference type="InterPro" id="IPR057393">
    <property type="entry name" value="PIC_HAP1_IgA0_b-sol2"/>
</dbReference>
<organism evidence="20 21">
    <name type="scientific">Mannheimia pernigra</name>
    <dbReference type="NCBI Taxonomy" id="111844"/>
    <lineage>
        <taxon>Bacteria</taxon>
        <taxon>Pseudomonadati</taxon>
        <taxon>Pseudomonadota</taxon>
        <taxon>Gammaproteobacteria</taxon>
        <taxon>Pasteurellales</taxon>
        <taxon>Pasteurellaceae</taxon>
        <taxon>Mannheimia</taxon>
    </lineage>
</organism>
<dbReference type="InterPro" id="IPR050909">
    <property type="entry name" value="Bact_Autotransporter_VF"/>
</dbReference>
<feature type="region of interest" description="Disordered" evidence="16">
    <location>
        <begin position="175"/>
        <end position="197"/>
    </location>
</feature>
<evidence type="ECO:0000256" key="1">
    <source>
        <dbReference type="ARBA" id="ARBA00004241"/>
    </source>
</evidence>
<evidence type="ECO:0000256" key="4">
    <source>
        <dbReference type="ARBA" id="ARBA00004613"/>
    </source>
</evidence>
<evidence type="ECO:0000256" key="5">
    <source>
        <dbReference type="ARBA" id="ARBA00022452"/>
    </source>
</evidence>
<keyword evidence="13" id="KW-0472">Membrane</keyword>
<keyword evidence="10" id="KW-0574">Periplasm</keyword>
<feature type="domain" description="Autotransporter" evidence="18">
    <location>
        <begin position="1419"/>
        <end position="1673"/>
    </location>
</feature>
<dbReference type="Gene3D" id="2.40.10.120">
    <property type="match status" value="1"/>
</dbReference>
<comment type="subcellular location">
    <subcellularLocation>
        <location evidence="3">Cell outer membrane</location>
        <topology evidence="3">Multi-pass membrane protein</topology>
    </subcellularLocation>
    <subcellularLocation>
        <location evidence="1">Cell surface</location>
    </subcellularLocation>
    <subcellularLocation>
        <location evidence="2">Periplasm</location>
    </subcellularLocation>
    <subcellularLocation>
        <location evidence="4">Secreted</location>
    </subcellularLocation>
</comment>
<accession>A0A7D5DXF6</accession>
<dbReference type="PANTHER" id="PTHR12338">
    <property type="entry name" value="AUTOTRANSPORTER"/>
    <property type="match status" value="1"/>
</dbReference>
<evidence type="ECO:0000256" key="10">
    <source>
        <dbReference type="ARBA" id="ARBA00022764"/>
    </source>
</evidence>
<evidence type="ECO:0000256" key="15">
    <source>
        <dbReference type="ARBA" id="ARBA00023237"/>
    </source>
</evidence>
<evidence type="ECO:0000256" key="3">
    <source>
        <dbReference type="ARBA" id="ARBA00004571"/>
    </source>
</evidence>
<dbReference type="Pfam" id="PF03797">
    <property type="entry name" value="Autotransporter"/>
    <property type="match status" value="1"/>
</dbReference>
<dbReference type="SUPFAM" id="SSF51126">
    <property type="entry name" value="Pectin lyase-like"/>
    <property type="match status" value="1"/>
</dbReference>
<dbReference type="InterPro" id="IPR030396">
    <property type="entry name" value="Peptidase_S6_dom"/>
</dbReference>
<reference evidence="20 21" key="1">
    <citation type="submission" date="2020-06" db="EMBL/GenBank/DDBJ databases">
        <title>Mannheimia pernigra sp. nov. isolated from bovine respiratory tract.</title>
        <authorList>
            <person name="Kuhnert P."/>
            <person name="Akarsu-Egger H."/>
        </authorList>
    </citation>
    <scope>NUCLEOTIDE SEQUENCE [LARGE SCALE GENOMIC DNA]</scope>
    <source>
        <strain evidence="20 21">BNO311</strain>
    </source>
</reference>
<dbReference type="GO" id="GO:0006508">
    <property type="term" value="P:proteolysis"/>
    <property type="evidence" value="ECO:0007669"/>
    <property type="project" value="UniProtKB-KW"/>
</dbReference>
<dbReference type="InterPro" id="IPR004899">
    <property type="entry name" value="Pertactin_central"/>
</dbReference>
<keyword evidence="15" id="KW-0998">Cell outer membrane</keyword>
<proteinExistence type="predicted"/>
<evidence type="ECO:0000256" key="2">
    <source>
        <dbReference type="ARBA" id="ARBA00004418"/>
    </source>
</evidence>
<dbReference type="SUPFAM" id="SSF103515">
    <property type="entry name" value="Autotransporter"/>
    <property type="match status" value="1"/>
</dbReference>
<evidence type="ECO:0000313" key="21">
    <source>
        <dbReference type="Proteomes" id="UP000509660"/>
    </source>
</evidence>
<gene>
    <name evidence="20" type="ORF">HV559_03705</name>
</gene>
<keyword evidence="11" id="KW-0378">Hydrolase</keyword>
<dbReference type="GO" id="GO:0009279">
    <property type="term" value="C:cell outer membrane"/>
    <property type="evidence" value="ECO:0007669"/>
    <property type="project" value="UniProtKB-SubCell"/>
</dbReference>
<evidence type="ECO:0000256" key="14">
    <source>
        <dbReference type="ARBA" id="ARBA00023145"/>
    </source>
</evidence>
<dbReference type="RefSeq" id="WP_176809584.1">
    <property type="nucleotide sequence ID" value="NZ_CP055306.1"/>
</dbReference>
<dbReference type="SMART" id="SM00869">
    <property type="entry name" value="Autotransporter"/>
    <property type="match status" value="1"/>
</dbReference>
<feature type="signal peptide" evidence="17">
    <location>
        <begin position="1"/>
        <end position="24"/>
    </location>
</feature>
<evidence type="ECO:0000259" key="18">
    <source>
        <dbReference type="PROSITE" id="PS51208"/>
    </source>
</evidence>
<dbReference type="GO" id="GO:0005576">
    <property type="term" value="C:extracellular region"/>
    <property type="evidence" value="ECO:0007669"/>
    <property type="project" value="UniProtKB-SubCell"/>
</dbReference>
<feature type="compositionally biased region" description="Basic and acidic residues" evidence="16">
    <location>
        <begin position="179"/>
        <end position="197"/>
    </location>
</feature>
<dbReference type="GO" id="GO:0042597">
    <property type="term" value="C:periplasmic space"/>
    <property type="evidence" value="ECO:0007669"/>
    <property type="project" value="UniProtKB-SubCell"/>
</dbReference>
<keyword evidence="6" id="KW-0964">Secreted</keyword>
<dbReference type="PROSITE" id="PS51208">
    <property type="entry name" value="AUTOTRANSPORTER"/>
    <property type="match status" value="1"/>
</dbReference>
<dbReference type="Pfam" id="PF24078">
    <property type="entry name" value="Beta-sol_PIC_HAP1_IgA0_2nd"/>
    <property type="match status" value="1"/>
</dbReference>
<evidence type="ECO:0000313" key="20">
    <source>
        <dbReference type="EMBL" id="QLB40045.1"/>
    </source>
</evidence>
<keyword evidence="12" id="KW-0720">Serine protease</keyword>
<evidence type="ECO:0000256" key="6">
    <source>
        <dbReference type="ARBA" id="ARBA00022525"/>
    </source>
</evidence>
<keyword evidence="5" id="KW-1134">Transmembrane beta strand</keyword>
<evidence type="ECO:0000256" key="8">
    <source>
        <dbReference type="ARBA" id="ARBA00022692"/>
    </source>
</evidence>
<feature type="chain" id="PRO_5032906610" evidence="17">
    <location>
        <begin position="25"/>
        <end position="1673"/>
    </location>
</feature>
<keyword evidence="9 17" id="KW-0732">Signal</keyword>
<dbReference type="InterPro" id="IPR012332">
    <property type="entry name" value="Autotransporter_pectin_lyase_C"/>
</dbReference>
<protein>
    <submittedName>
        <fullName evidence="20">Autotransporter domain-containing protein</fullName>
    </submittedName>
</protein>
<dbReference type="GO" id="GO:0009986">
    <property type="term" value="C:cell surface"/>
    <property type="evidence" value="ECO:0007669"/>
    <property type="project" value="UniProtKB-SubCell"/>
</dbReference>
<name>A0A7D5DXF6_9PAST</name>
<keyword evidence="14" id="KW-0865">Zymogen</keyword>
<keyword evidence="8" id="KW-0812">Transmembrane</keyword>
<dbReference type="EMBL" id="CP055306">
    <property type="protein sequence ID" value="QLB40045.1"/>
    <property type="molecule type" value="Genomic_DNA"/>
</dbReference>
<feature type="domain" description="Peptidase S6" evidence="19">
    <location>
        <begin position="25"/>
        <end position="385"/>
    </location>
</feature>
<evidence type="ECO:0000256" key="7">
    <source>
        <dbReference type="ARBA" id="ARBA00022670"/>
    </source>
</evidence>
<evidence type="ECO:0000256" key="12">
    <source>
        <dbReference type="ARBA" id="ARBA00022825"/>
    </source>
</evidence>
<dbReference type="InterPro" id="IPR000710">
    <property type="entry name" value="Peptidase_S6"/>
</dbReference>
<evidence type="ECO:0000256" key="9">
    <source>
        <dbReference type="ARBA" id="ARBA00022729"/>
    </source>
</evidence>
<evidence type="ECO:0000256" key="17">
    <source>
        <dbReference type="SAM" id="SignalP"/>
    </source>
</evidence>
<dbReference type="PRINTS" id="PR00921">
    <property type="entry name" value="IGASERPTASE"/>
</dbReference>
<dbReference type="PANTHER" id="PTHR12338:SF9">
    <property type="entry name" value="IMMUNOGLOBULIN A1 PROTEASE AUTOTRANSPORTER"/>
    <property type="match status" value="1"/>
</dbReference>
<dbReference type="PROSITE" id="PS51691">
    <property type="entry name" value="PEPTIDASE_S6"/>
    <property type="match status" value="1"/>
</dbReference>